<protein>
    <recommendedName>
        <fullName evidence="4">DUF2383 domain-containing protein</fullName>
    </recommendedName>
</protein>
<organism evidence="2 3">
    <name type="scientific">Nitrospira defluvii</name>
    <dbReference type="NCBI Taxonomy" id="330214"/>
    <lineage>
        <taxon>Bacteria</taxon>
        <taxon>Pseudomonadati</taxon>
        <taxon>Nitrospirota</taxon>
        <taxon>Nitrospiria</taxon>
        <taxon>Nitrospirales</taxon>
        <taxon>Nitrospiraceae</taxon>
        <taxon>Nitrospira</taxon>
    </lineage>
</organism>
<feature type="signal peptide" evidence="1">
    <location>
        <begin position="1"/>
        <end position="20"/>
    </location>
</feature>
<keyword evidence="3" id="KW-1185">Reference proteome</keyword>
<feature type="chain" id="PRO_5003120018" description="DUF2383 domain-containing protein" evidence="1">
    <location>
        <begin position="21"/>
        <end position="180"/>
    </location>
</feature>
<dbReference type="AlphaFoldDB" id="D8PEA1"/>
<proteinExistence type="predicted"/>
<sequence>MTLARFTMIVALGCSSVGMASGQESSPRNIGESSATTALDRYDQKSHQIFATLTERAELFEAKAKFAAQCVKGLQLIQKVAALTAPKDDDEEEAQWTRETFFLVRMWFGKEDQDEWYFAGQEMADYGKALMEEAHSKEEALEVYKKLFALITNAQIAVLEKMSHDLDARMNRMIETPGSD</sequence>
<keyword evidence="1" id="KW-0732">Signal</keyword>
<evidence type="ECO:0000256" key="1">
    <source>
        <dbReference type="SAM" id="SignalP"/>
    </source>
</evidence>
<name>D8PEA1_9BACT</name>
<dbReference type="Proteomes" id="UP000001660">
    <property type="component" value="Chromosome"/>
</dbReference>
<gene>
    <name evidence="2" type="ORF">NIDE1831</name>
</gene>
<evidence type="ECO:0000313" key="2">
    <source>
        <dbReference type="EMBL" id="CBK41560.1"/>
    </source>
</evidence>
<evidence type="ECO:0008006" key="4">
    <source>
        <dbReference type="Google" id="ProtNLM"/>
    </source>
</evidence>
<dbReference type="EMBL" id="FP929003">
    <property type="protein sequence ID" value="CBK41560.1"/>
    <property type="molecule type" value="Genomic_DNA"/>
</dbReference>
<reference evidence="2 3" key="1">
    <citation type="journal article" date="2010" name="Proc. Natl. Acad. Sci. U.S.A.">
        <title>A Nitrospira metagenome illuminates the physiology and evolution of globally important nitrite-oxidizing bacteria.</title>
        <authorList>
            <person name="Lucker S."/>
            <person name="Wagner M."/>
            <person name="Maixner F."/>
            <person name="Pelletier E."/>
            <person name="Koch H."/>
            <person name="Vacherie B."/>
            <person name="Rattei T."/>
            <person name="Sinninghe Damste J."/>
            <person name="Spieck E."/>
            <person name="Le Paslier D."/>
            <person name="Daims H."/>
        </authorList>
    </citation>
    <scope>NUCLEOTIDE SEQUENCE [LARGE SCALE GENOMIC DNA]</scope>
</reference>
<dbReference type="HOGENOM" id="CLU_1493590_0_0_0"/>
<accession>D8PEA1</accession>
<dbReference type="STRING" id="330214.NIDE1831"/>
<dbReference type="KEGG" id="nde:NIDE1831"/>
<evidence type="ECO:0000313" key="3">
    <source>
        <dbReference type="Proteomes" id="UP000001660"/>
    </source>
</evidence>